<organism evidence="1 2">
    <name type="scientific">Mycolicibacter kumamotonensis</name>
    <dbReference type="NCBI Taxonomy" id="354243"/>
    <lineage>
        <taxon>Bacteria</taxon>
        <taxon>Bacillati</taxon>
        <taxon>Actinomycetota</taxon>
        <taxon>Actinomycetes</taxon>
        <taxon>Mycobacteriales</taxon>
        <taxon>Mycobacteriaceae</taxon>
        <taxon>Mycolicibacter</taxon>
    </lineage>
</organism>
<sequence>MVNSVLWIPPNRLVTFSLAVTLPRSVAPDPVPLLTSKDCSPSPTWKSGGALNSGVSGVKPSEPSAWTGVKVSWPMVKPSLPVGVVSPGVVSGVPTVGVIPPVSPGDDPVVPASGVAPVLGVIAPVSPSNVGLGAFTSVPRAPVLPSSAVAPGLLASPLAKEVLPTSPTVPAPLSAKATPVGTNVVVSRPAVTPLTDNMIRRFISVRSFRSSMFPAVSSPLNSPGAEVNIVNSPAAPGTAHIAIPTYCVNSIGRQRMSGHPGQ</sequence>
<protein>
    <submittedName>
        <fullName evidence="1">Uncharacterized protein</fullName>
    </submittedName>
</protein>
<reference evidence="1 2" key="1">
    <citation type="submission" date="2015-06" db="EMBL/GenBank/DDBJ databases">
        <title>Genome sequence of Mycobacterium kumamotonense strain Roo.</title>
        <authorList>
            <person name="Greninger A.L."/>
            <person name="Cunningham G."/>
            <person name="Miller S."/>
        </authorList>
    </citation>
    <scope>NUCLEOTIDE SEQUENCE [LARGE SCALE GENOMIC DNA]</scope>
    <source>
        <strain evidence="1 2">Roo</strain>
    </source>
</reference>
<gene>
    <name evidence="1" type="ORF">ACT18_04085</name>
</gene>
<evidence type="ECO:0000313" key="2">
    <source>
        <dbReference type="Proteomes" id="UP000092668"/>
    </source>
</evidence>
<keyword evidence="2" id="KW-1185">Reference proteome</keyword>
<dbReference type="EMBL" id="LFOE01000003">
    <property type="protein sequence ID" value="OBY33023.1"/>
    <property type="molecule type" value="Genomic_DNA"/>
</dbReference>
<name>A0A1B8SJX3_9MYCO</name>
<comment type="caution">
    <text evidence="1">The sequence shown here is derived from an EMBL/GenBank/DDBJ whole genome shotgun (WGS) entry which is preliminary data.</text>
</comment>
<dbReference type="AlphaFoldDB" id="A0A1B8SJX3"/>
<evidence type="ECO:0000313" key="1">
    <source>
        <dbReference type="EMBL" id="OBY33023.1"/>
    </source>
</evidence>
<accession>A0A1B8SJX3</accession>
<dbReference type="Proteomes" id="UP000092668">
    <property type="component" value="Unassembled WGS sequence"/>
</dbReference>
<proteinExistence type="predicted"/>